<gene>
    <name evidence="2" type="ORF">EIP91_002716</name>
</gene>
<comment type="caution">
    <text evidence="2">The sequence shown here is derived from an EMBL/GenBank/DDBJ whole genome shotgun (WGS) entry which is preliminary data.</text>
</comment>
<dbReference type="Gene3D" id="2.60.40.640">
    <property type="match status" value="1"/>
</dbReference>
<keyword evidence="3" id="KW-1185">Reference proteome</keyword>
<dbReference type="Proteomes" id="UP000292702">
    <property type="component" value="Unassembled WGS sequence"/>
</dbReference>
<evidence type="ECO:0000313" key="3">
    <source>
        <dbReference type="Proteomes" id="UP000292702"/>
    </source>
</evidence>
<dbReference type="InterPro" id="IPR014752">
    <property type="entry name" value="Arrestin-like_C"/>
</dbReference>
<dbReference type="OrthoDB" id="2586076at2759"/>
<dbReference type="AlphaFoldDB" id="A0A4V2MW94"/>
<protein>
    <recommendedName>
        <fullName evidence="4">Arrestin-like N-terminal domain-containing protein</fullName>
    </recommendedName>
</protein>
<feature type="region of interest" description="Disordered" evidence="1">
    <location>
        <begin position="1"/>
        <end position="25"/>
    </location>
</feature>
<evidence type="ECO:0000256" key="1">
    <source>
        <dbReference type="SAM" id="MobiDB-lite"/>
    </source>
</evidence>
<feature type="compositionally biased region" description="Polar residues" evidence="1">
    <location>
        <begin position="13"/>
        <end position="23"/>
    </location>
</feature>
<organism evidence="2 3">
    <name type="scientific">Steccherinum ochraceum</name>
    <dbReference type="NCBI Taxonomy" id="92696"/>
    <lineage>
        <taxon>Eukaryota</taxon>
        <taxon>Fungi</taxon>
        <taxon>Dikarya</taxon>
        <taxon>Basidiomycota</taxon>
        <taxon>Agaricomycotina</taxon>
        <taxon>Agaricomycetes</taxon>
        <taxon>Polyporales</taxon>
        <taxon>Steccherinaceae</taxon>
        <taxon>Steccherinum</taxon>
    </lineage>
</organism>
<reference evidence="2 3" key="1">
    <citation type="submission" date="2018-11" db="EMBL/GenBank/DDBJ databases">
        <title>Genome assembly of Steccherinum ochraceum LE-BIN_3174, the white-rot fungus of the Steccherinaceae family (The Residual Polyporoid clade, Polyporales, Basidiomycota).</title>
        <authorList>
            <person name="Fedorova T.V."/>
            <person name="Glazunova O.A."/>
            <person name="Landesman E.O."/>
            <person name="Moiseenko K.V."/>
            <person name="Psurtseva N.V."/>
            <person name="Savinova O.S."/>
            <person name="Shakhova N.V."/>
            <person name="Tyazhelova T.V."/>
            <person name="Vasina D.V."/>
        </authorList>
    </citation>
    <scope>NUCLEOTIDE SEQUENCE [LARGE SCALE GENOMIC DNA]</scope>
    <source>
        <strain evidence="2 3">LE-BIN_3174</strain>
    </source>
</reference>
<evidence type="ECO:0008006" key="4">
    <source>
        <dbReference type="Google" id="ProtNLM"/>
    </source>
</evidence>
<accession>A0A4V2MW94</accession>
<dbReference type="STRING" id="92696.A0A4V2MW94"/>
<proteinExistence type="predicted"/>
<dbReference type="EMBL" id="RWJN01000182">
    <property type="protein sequence ID" value="TCD65417.1"/>
    <property type="molecule type" value="Genomic_DNA"/>
</dbReference>
<name>A0A4V2MW94_9APHY</name>
<evidence type="ECO:0000313" key="2">
    <source>
        <dbReference type="EMBL" id="TCD65417.1"/>
    </source>
</evidence>
<sequence length="435" mass="47970">MSHTDLPPLYSHHSYSAEPTTTAHPVPVYTERAHTTERVLHRSSSEPEAASRTLDGIGTREYKYKTDTVEINLGPCPWGLLYCAYGRCGAVKGLVTFLKKGNGILQVTATLRGAVTVTTTEHTMVASVAKRTFLSQTVTLFQAEVASTIQPGTPFPFNLPFPENATTEDFSLPPSVSIFHPGASAEISYTVQVDIVRSKFYRHEMRAIPLLYLPKSSPQHPPLPEMPLVYPGNDIPGGMRKVALNPVWPSCATQEAKEKDLATVQALFPEPPEFASGETIPLALYISCPNSPAIPKLLSDNIGVFLIKRKKVWINEGRHISIREIIVEKVKELRVNSMLEGVLYLTMDLQAGEHGAECSWGIPGYMTVEYVVRIIVRPPAYASHLPVYKCDEVIRICTDSYGRLSRELLTMDGTPMPALGLTNLLTSPAALRLHH</sequence>